<keyword evidence="2 5" id="KW-0812">Transmembrane</keyword>
<gene>
    <name evidence="8" type="primary">106082176</name>
</gene>
<feature type="domain" description="Dendritic cell-specific transmembrane protein-like" evidence="6">
    <location>
        <begin position="404"/>
        <end position="595"/>
    </location>
</feature>
<dbReference type="OrthoDB" id="5985669at2759"/>
<dbReference type="InterPro" id="IPR051856">
    <property type="entry name" value="CSR-E3_Ligase_Protein"/>
</dbReference>
<evidence type="ECO:0000259" key="7">
    <source>
        <dbReference type="Pfam" id="PF26037"/>
    </source>
</evidence>
<evidence type="ECO:0000259" key="6">
    <source>
        <dbReference type="Pfam" id="PF07782"/>
    </source>
</evidence>
<reference evidence="8" key="1">
    <citation type="submission" date="2020-05" db="UniProtKB">
        <authorList>
            <consortium name="EnsemblMetazoa"/>
        </authorList>
    </citation>
    <scope>IDENTIFICATION</scope>
    <source>
        <strain evidence="8">USDA</strain>
    </source>
</reference>
<keyword evidence="4 5" id="KW-0472">Membrane</keyword>
<feature type="transmembrane region" description="Helical" evidence="5">
    <location>
        <begin position="550"/>
        <end position="572"/>
    </location>
</feature>
<evidence type="ECO:0000256" key="4">
    <source>
        <dbReference type="ARBA" id="ARBA00023136"/>
    </source>
</evidence>
<dbReference type="AlphaFoldDB" id="A0A1I8NW43"/>
<dbReference type="STRING" id="35570.A0A1I8NW43"/>
<dbReference type="InterPro" id="IPR058842">
    <property type="entry name" value="DCST1_C"/>
</dbReference>
<feature type="domain" description="E3 ubiquitin-protein ligase DCST1-like C-terminal" evidence="7">
    <location>
        <begin position="651"/>
        <end position="693"/>
    </location>
</feature>
<protein>
    <submittedName>
        <fullName evidence="8">Uncharacterized protein</fullName>
    </submittedName>
</protein>
<proteinExistence type="predicted"/>
<dbReference type="VEuPathDB" id="VectorBase:SCAU002538"/>
<dbReference type="InterPro" id="IPR012858">
    <property type="entry name" value="DC_STAMP-like"/>
</dbReference>
<comment type="subcellular location">
    <subcellularLocation>
        <location evidence="1">Membrane</location>
        <topology evidence="1">Multi-pass membrane protein</topology>
    </subcellularLocation>
</comment>
<dbReference type="KEGG" id="scac:106082176"/>
<keyword evidence="9" id="KW-1185">Reference proteome</keyword>
<dbReference type="PANTHER" id="PTHR21041">
    <property type="entry name" value="DENDRITIC CELL-SPECIFIC TRANSMEMBRANE PROTEIN"/>
    <property type="match status" value="1"/>
</dbReference>
<feature type="transmembrane region" description="Helical" evidence="5">
    <location>
        <begin position="37"/>
        <end position="56"/>
    </location>
</feature>
<dbReference type="GO" id="GO:0016020">
    <property type="term" value="C:membrane"/>
    <property type="evidence" value="ECO:0007669"/>
    <property type="project" value="UniProtKB-SubCell"/>
</dbReference>
<evidence type="ECO:0000256" key="5">
    <source>
        <dbReference type="SAM" id="Phobius"/>
    </source>
</evidence>
<dbReference type="Pfam" id="PF26037">
    <property type="entry name" value="zf-RING_DCST1_C"/>
    <property type="match status" value="1"/>
</dbReference>
<feature type="transmembrane region" description="Helical" evidence="5">
    <location>
        <begin position="467"/>
        <end position="487"/>
    </location>
</feature>
<evidence type="ECO:0000256" key="1">
    <source>
        <dbReference type="ARBA" id="ARBA00004141"/>
    </source>
</evidence>
<accession>A0A1I8NW43</accession>
<name>A0A1I8NW43_STOCA</name>
<sequence>MLYFVRKNLRLFLKEKCRPFYCILYGRRKDTWKKTRYISSALVGAFCACLICKIFFTSLAVPKKHEHFVLIIVILVVGFGFVFTDGVKCVVFLIFIALLGKSGRGFLRALCFAFVIAGPIENLSSNAGEIVRVFSCSKMLTLNLTRTRFDLMTKPFQNTLAHIKDDIREVQNTFNELRDVTKALHQEIMEEDPPLTDELYERMIESNSTTNITFEHEIRKRQIDFLSNLTAEDVEQRYKNKFRKRCQLQLESGKARCSKAFSNSLARCKEKMPYMLKTLLCWPLKIDIACKINMLGNPDKICDPSSAIPADFGQTYMDLIKTEEHLYQGSSDVKVHYVIASPETMPEYQSVKETAKSVAREFSIRKRIFDSILRILEQLLSFMLFKVFIACVSYHRRYVSNIDHDNIYITEYFKHIDQERKRRGKKSILPLRKYEKHNLIDVANVWQRTTEESRAIVFHLLQFALEIVAGLFFLFLDYVIVTVLLVIRKNSEMSFVQEGEHNINFSIKGSGLIARLLRTTMHNFNMHETVSTFMTNEPCLPRPSELPRRFYLKLLGLYAIVIFLIYQSAIIMRLRRLICSYFLRKREKGRILYLYNSLLKQRRSAKEAMLKQAKLNFANRKIRLEINILLKLRLRWPQHFDWLKRFQAGRRKCVICANLEDDSFVICSSPLCGVSYCDDCWQDMGNECLVCNEIISTNTILNFEDFFAIVSRV</sequence>
<feature type="transmembrane region" description="Helical" evidence="5">
    <location>
        <begin position="68"/>
        <end position="99"/>
    </location>
</feature>
<evidence type="ECO:0000256" key="3">
    <source>
        <dbReference type="ARBA" id="ARBA00022989"/>
    </source>
</evidence>
<evidence type="ECO:0000313" key="9">
    <source>
        <dbReference type="Proteomes" id="UP000095300"/>
    </source>
</evidence>
<dbReference type="EnsemblMetazoa" id="SCAU002538-RA">
    <property type="protein sequence ID" value="SCAU002538-PA"/>
    <property type="gene ID" value="SCAU002538"/>
</dbReference>
<dbReference type="Proteomes" id="UP000095300">
    <property type="component" value="Unassembled WGS sequence"/>
</dbReference>
<evidence type="ECO:0000313" key="8">
    <source>
        <dbReference type="EnsemblMetazoa" id="SCAU002538-PA"/>
    </source>
</evidence>
<organism evidence="8 9">
    <name type="scientific">Stomoxys calcitrans</name>
    <name type="common">Stable fly</name>
    <name type="synonym">Conops calcitrans</name>
    <dbReference type="NCBI Taxonomy" id="35570"/>
    <lineage>
        <taxon>Eukaryota</taxon>
        <taxon>Metazoa</taxon>
        <taxon>Ecdysozoa</taxon>
        <taxon>Arthropoda</taxon>
        <taxon>Hexapoda</taxon>
        <taxon>Insecta</taxon>
        <taxon>Pterygota</taxon>
        <taxon>Neoptera</taxon>
        <taxon>Endopterygota</taxon>
        <taxon>Diptera</taxon>
        <taxon>Brachycera</taxon>
        <taxon>Muscomorpha</taxon>
        <taxon>Muscoidea</taxon>
        <taxon>Muscidae</taxon>
        <taxon>Stomoxys</taxon>
    </lineage>
</organism>
<dbReference type="PANTHER" id="PTHR21041:SF17">
    <property type="entry name" value="E3 UBIQUITIN-PROTEIN LIGASE DCST1"/>
    <property type="match status" value="1"/>
</dbReference>
<keyword evidence="3 5" id="KW-1133">Transmembrane helix</keyword>
<dbReference type="Pfam" id="PF07782">
    <property type="entry name" value="DC_STAMP"/>
    <property type="match status" value="1"/>
</dbReference>
<evidence type="ECO:0000256" key="2">
    <source>
        <dbReference type="ARBA" id="ARBA00022692"/>
    </source>
</evidence>
<feature type="transmembrane region" description="Helical" evidence="5">
    <location>
        <begin position="375"/>
        <end position="395"/>
    </location>
</feature>